<evidence type="ECO:0000313" key="6">
    <source>
        <dbReference type="EMBL" id="GJM64748.1"/>
    </source>
</evidence>
<sequence>MQEKVIAIFDIGKTNKKVLLFDSAFQLIHQEESVFAPIQDEDGEECDDIQLITDWMEATLQQLIDEGYLIAGVNFSTYGASLLHLDQNGKVLSPLYNYLKEIDQSVQQYFFDNYGGSAAFCRRTASPALGAMLNSGVQLLWLKNQKPEIWSKRVDSLHFPQYLSYYFTKQLCADPTSNGCHTFLWDFDQMEYHPWLQQEGIIFPSPLPNSTCFPVKFGGQEILFGIGIHDSSAALVPYLSSEKEAFALISTGTWCINMNPFNNEPLTENQLKEDCLCFLTPEQKQVKSSRVFLGHFHNVWTQRLSEYFEADPKFYKVCDASERQIAEVKNMFSKELYFFPSGTEAVEEALKQVDLSVFKNIETAYIRLVSELATLCVNAIQHILPQQDETKKFFVTGGFARNPIFIKEIKTAFPEKRICLSEIDNASALGAALVLAPALRGFSTDAVQLEKEISEAEKV</sequence>
<dbReference type="PANTHER" id="PTHR43095">
    <property type="entry name" value="SUGAR KINASE"/>
    <property type="match status" value="1"/>
</dbReference>
<dbReference type="GO" id="GO:0016301">
    <property type="term" value="F:kinase activity"/>
    <property type="evidence" value="ECO:0007669"/>
    <property type="project" value="UniProtKB-KW"/>
</dbReference>
<dbReference type="Pfam" id="PF21546">
    <property type="entry name" value="FGGY_C_2"/>
    <property type="match status" value="1"/>
</dbReference>
<dbReference type="Proteomes" id="UP001310022">
    <property type="component" value="Unassembled WGS sequence"/>
</dbReference>
<dbReference type="InterPro" id="IPR050406">
    <property type="entry name" value="FGGY_Carb_Kinase"/>
</dbReference>
<dbReference type="InterPro" id="IPR049382">
    <property type="entry name" value="FGGY_C_2"/>
</dbReference>
<dbReference type="AlphaFoldDB" id="A0AAN4W3R8"/>
<protein>
    <submittedName>
        <fullName evidence="6">Carbohydrate kinase</fullName>
    </submittedName>
</protein>
<gene>
    <name evidence="6" type="ORF">PEDI_53000</name>
</gene>
<evidence type="ECO:0000256" key="1">
    <source>
        <dbReference type="ARBA" id="ARBA00009156"/>
    </source>
</evidence>
<comment type="similarity">
    <text evidence="1">Belongs to the FGGY kinase family.</text>
</comment>
<evidence type="ECO:0000256" key="3">
    <source>
        <dbReference type="ARBA" id="ARBA00022777"/>
    </source>
</evidence>
<dbReference type="InterPro" id="IPR018484">
    <property type="entry name" value="FGGY_N"/>
</dbReference>
<evidence type="ECO:0000259" key="5">
    <source>
        <dbReference type="Pfam" id="PF21546"/>
    </source>
</evidence>
<dbReference type="GO" id="GO:0005975">
    <property type="term" value="P:carbohydrate metabolic process"/>
    <property type="evidence" value="ECO:0007669"/>
    <property type="project" value="InterPro"/>
</dbReference>
<feature type="domain" description="Carbohydrate kinase FGGY C-terminal" evidence="5">
    <location>
        <begin position="244"/>
        <end position="437"/>
    </location>
</feature>
<feature type="domain" description="Carbohydrate kinase FGGY N-terminal" evidence="4">
    <location>
        <begin position="6"/>
        <end position="196"/>
    </location>
</feature>
<accession>A0AAN4W3R8</accession>
<keyword evidence="7" id="KW-1185">Reference proteome</keyword>
<dbReference type="RefSeq" id="WP_338239804.1">
    <property type="nucleotide sequence ID" value="NZ_BQKE01000006.1"/>
</dbReference>
<dbReference type="InterPro" id="IPR043129">
    <property type="entry name" value="ATPase_NBD"/>
</dbReference>
<organism evidence="6 7">
    <name type="scientific">Persicobacter diffluens</name>
    <dbReference type="NCBI Taxonomy" id="981"/>
    <lineage>
        <taxon>Bacteria</taxon>
        <taxon>Pseudomonadati</taxon>
        <taxon>Bacteroidota</taxon>
        <taxon>Cytophagia</taxon>
        <taxon>Cytophagales</taxon>
        <taxon>Persicobacteraceae</taxon>
        <taxon>Persicobacter</taxon>
    </lineage>
</organism>
<reference evidence="6 7" key="1">
    <citation type="submission" date="2021-12" db="EMBL/GenBank/DDBJ databases">
        <title>Genome sequencing of bacteria with rrn-lacking chromosome and rrn-plasmid.</title>
        <authorList>
            <person name="Anda M."/>
            <person name="Iwasaki W."/>
        </authorList>
    </citation>
    <scope>NUCLEOTIDE SEQUENCE [LARGE SCALE GENOMIC DNA]</scope>
    <source>
        <strain evidence="6 7">NBRC 15940</strain>
    </source>
</reference>
<dbReference type="SUPFAM" id="SSF53067">
    <property type="entry name" value="Actin-like ATPase domain"/>
    <property type="match status" value="2"/>
</dbReference>
<name>A0AAN4W3R8_9BACT</name>
<dbReference type="Gene3D" id="3.30.420.40">
    <property type="match status" value="2"/>
</dbReference>
<comment type="caution">
    <text evidence="6">The sequence shown here is derived from an EMBL/GenBank/DDBJ whole genome shotgun (WGS) entry which is preliminary data.</text>
</comment>
<evidence type="ECO:0000313" key="7">
    <source>
        <dbReference type="Proteomes" id="UP001310022"/>
    </source>
</evidence>
<dbReference type="EMBL" id="BQKE01000006">
    <property type="protein sequence ID" value="GJM64748.1"/>
    <property type="molecule type" value="Genomic_DNA"/>
</dbReference>
<proteinExistence type="inferred from homology"/>
<dbReference type="Pfam" id="PF00370">
    <property type="entry name" value="FGGY_N"/>
    <property type="match status" value="1"/>
</dbReference>
<evidence type="ECO:0000256" key="2">
    <source>
        <dbReference type="ARBA" id="ARBA00022679"/>
    </source>
</evidence>
<keyword evidence="2" id="KW-0808">Transferase</keyword>
<keyword evidence="3 6" id="KW-0418">Kinase</keyword>
<evidence type="ECO:0000259" key="4">
    <source>
        <dbReference type="Pfam" id="PF00370"/>
    </source>
</evidence>